<comment type="subcellular location">
    <subcellularLocation>
        <location evidence="6">Nucleus</location>
    </subcellularLocation>
</comment>
<evidence type="ECO:0000256" key="5">
    <source>
        <dbReference type="PROSITE-ProRule" id="PRU00325"/>
    </source>
</evidence>
<evidence type="ECO:0000313" key="10">
    <source>
        <dbReference type="Proteomes" id="UP001454036"/>
    </source>
</evidence>
<evidence type="ECO:0000256" key="3">
    <source>
        <dbReference type="ARBA" id="ARBA00022771"/>
    </source>
</evidence>
<gene>
    <name evidence="9" type="ORF">LIER_32952</name>
</gene>
<dbReference type="GO" id="GO:0006355">
    <property type="term" value="P:regulation of DNA-templated transcription"/>
    <property type="evidence" value="ECO:0007669"/>
    <property type="project" value="UniProtKB-UniRule"/>
</dbReference>
<dbReference type="Pfam" id="PF04434">
    <property type="entry name" value="SWIM"/>
    <property type="match status" value="1"/>
</dbReference>
<keyword evidence="2 6" id="KW-0479">Metal-binding</keyword>
<dbReference type="SMART" id="SM00575">
    <property type="entry name" value="ZnF_PMZ"/>
    <property type="match status" value="1"/>
</dbReference>
<dbReference type="GO" id="GO:0008270">
    <property type="term" value="F:zinc ion binding"/>
    <property type="evidence" value="ECO:0007669"/>
    <property type="project" value="UniProtKB-UniRule"/>
</dbReference>
<feature type="region of interest" description="Disordered" evidence="7">
    <location>
        <begin position="252"/>
        <end position="273"/>
    </location>
</feature>
<evidence type="ECO:0000256" key="7">
    <source>
        <dbReference type="SAM" id="MobiDB-lite"/>
    </source>
</evidence>
<dbReference type="Proteomes" id="UP001454036">
    <property type="component" value="Unassembled WGS sequence"/>
</dbReference>
<feature type="compositionally biased region" description="Polar residues" evidence="7">
    <location>
        <begin position="252"/>
        <end position="262"/>
    </location>
</feature>
<dbReference type="PANTHER" id="PTHR31669:SF160">
    <property type="entry name" value="PROTEIN FAR1-RELATED SEQUENCE"/>
    <property type="match status" value="1"/>
</dbReference>
<comment type="caution">
    <text evidence="9">The sequence shown here is derived from an EMBL/GenBank/DDBJ whole genome shotgun (WGS) entry which is preliminary data.</text>
</comment>
<evidence type="ECO:0000256" key="6">
    <source>
        <dbReference type="RuleBase" id="RU367018"/>
    </source>
</evidence>
<accession>A0AAV3RW85</accession>
<dbReference type="GO" id="GO:0005634">
    <property type="term" value="C:nucleus"/>
    <property type="evidence" value="ECO:0007669"/>
    <property type="project" value="UniProtKB-SubCell"/>
</dbReference>
<dbReference type="InterPro" id="IPR031052">
    <property type="entry name" value="FHY3/FAR1"/>
</dbReference>
<comment type="similarity">
    <text evidence="1 6">Belongs to the FHY3/FAR1 family.</text>
</comment>
<evidence type="ECO:0000259" key="8">
    <source>
        <dbReference type="PROSITE" id="PS50966"/>
    </source>
</evidence>
<dbReference type="AlphaFoldDB" id="A0AAV3RW85"/>
<evidence type="ECO:0000256" key="2">
    <source>
        <dbReference type="ARBA" id="ARBA00022723"/>
    </source>
</evidence>
<evidence type="ECO:0000313" key="9">
    <source>
        <dbReference type="EMBL" id="GAA0185664.1"/>
    </source>
</evidence>
<reference evidence="9 10" key="1">
    <citation type="submission" date="2024-01" db="EMBL/GenBank/DDBJ databases">
        <title>The complete chloroplast genome sequence of Lithospermum erythrorhizon: insights into the phylogenetic relationship among Boraginaceae species and the maternal lineages of purple gromwells.</title>
        <authorList>
            <person name="Okada T."/>
            <person name="Watanabe K."/>
        </authorList>
    </citation>
    <scope>NUCLEOTIDE SEQUENCE [LARGE SCALE GENOMIC DNA]</scope>
</reference>
<sequence>MQWAPVYFRDTFFAALSLNHGVGSFFDGYVNQHTPLPIFFEQYERALDDSLQKEIQADFETISTTPPLKTPSPMEQQASTLYTKNVFAKFQEELVETFVYTAHKVDGGGAENKYRITRFENAHNSYIVRLHVSEMKASCSCQMFEYSGVLCRHILTVFRVTNILTLPPQFVLQRWTTSAKREDGSDLKEKIDGHIIESLSYRFSNLCREALKFSEAGAISAETYSAAMRVLEEGARKVDVVKKDTAKIRLTTSQLSGNSQESNSKKSSDISPLWPWQEPQPNCFNLDDVEVPIANLRQPTMAPVAINHNGKLADNTIVLTCFKSMTWVVENKVPGGKVAVINLKLQDCSKLSGEDNVEFRLTRVTLIPMLRSLAYINQQFTLPTNKVAVISLRLQDTETTAGETDVKFQVSRDTLGSMLRSMAYIHELL</sequence>
<evidence type="ECO:0000256" key="1">
    <source>
        <dbReference type="ARBA" id="ARBA00005889"/>
    </source>
</evidence>
<dbReference type="InterPro" id="IPR007527">
    <property type="entry name" value="Znf_SWIM"/>
</dbReference>
<dbReference type="PROSITE" id="PS50966">
    <property type="entry name" value="ZF_SWIM"/>
    <property type="match status" value="1"/>
</dbReference>
<keyword evidence="10" id="KW-1185">Reference proteome</keyword>
<protein>
    <recommendedName>
        <fullName evidence="6">Protein FAR1-RELATED SEQUENCE</fullName>
    </recommendedName>
</protein>
<keyword evidence="3 5" id="KW-0863">Zinc-finger</keyword>
<dbReference type="EMBL" id="BAABME010012938">
    <property type="protein sequence ID" value="GAA0185664.1"/>
    <property type="molecule type" value="Genomic_DNA"/>
</dbReference>
<dbReference type="PANTHER" id="PTHR31669">
    <property type="entry name" value="PROTEIN FAR1-RELATED SEQUENCE 10-RELATED"/>
    <property type="match status" value="1"/>
</dbReference>
<evidence type="ECO:0000256" key="4">
    <source>
        <dbReference type="ARBA" id="ARBA00022833"/>
    </source>
</evidence>
<feature type="domain" description="SWIM-type" evidence="8">
    <location>
        <begin position="126"/>
        <end position="162"/>
    </location>
</feature>
<keyword evidence="6" id="KW-0539">Nucleus</keyword>
<comment type="function">
    <text evidence="6">Putative transcription activator involved in regulating light control of development.</text>
</comment>
<name>A0AAV3RW85_LITER</name>
<dbReference type="InterPro" id="IPR006564">
    <property type="entry name" value="Znf_PMZ"/>
</dbReference>
<organism evidence="9 10">
    <name type="scientific">Lithospermum erythrorhizon</name>
    <name type="common">Purple gromwell</name>
    <name type="synonym">Lithospermum officinale var. erythrorhizon</name>
    <dbReference type="NCBI Taxonomy" id="34254"/>
    <lineage>
        <taxon>Eukaryota</taxon>
        <taxon>Viridiplantae</taxon>
        <taxon>Streptophyta</taxon>
        <taxon>Embryophyta</taxon>
        <taxon>Tracheophyta</taxon>
        <taxon>Spermatophyta</taxon>
        <taxon>Magnoliopsida</taxon>
        <taxon>eudicotyledons</taxon>
        <taxon>Gunneridae</taxon>
        <taxon>Pentapetalae</taxon>
        <taxon>asterids</taxon>
        <taxon>lamiids</taxon>
        <taxon>Boraginales</taxon>
        <taxon>Boraginaceae</taxon>
        <taxon>Boraginoideae</taxon>
        <taxon>Lithospermeae</taxon>
        <taxon>Lithospermum</taxon>
    </lineage>
</organism>
<keyword evidence="4 6" id="KW-0862">Zinc</keyword>
<proteinExistence type="inferred from homology"/>